<reference evidence="1 2" key="1">
    <citation type="submission" date="2022-01" db="EMBL/GenBank/DDBJ databases">
        <title>Mariniradius saccharolyticus sp. nov., isolated from sediment of a river.</title>
        <authorList>
            <person name="Liu H."/>
        </authorList>
    </citation>
    <scope>NUCLEOTIDE SEQUENCE [LARGE SCALE GENOMIC DNA]</scope>
    <source>
        <strain evidence="1 2">RY-2</strain>
    </source>
</reference>
<evidence type="ECO:0000313" key="1">
    <source>
        <dbReference type="EMBL" id="MCF1753172.1"/>
    </source>
</evidence>
<evidence type="ECO:0008006" key="3">
    <source>
        <dbReference type="Google" id="ProtNLM"/>
    </source>
</evidence>
<protein>
    <recommendedName>
        <fullName evidence="3">Protein NO VEIN C-terminal domain-containing protein</fullName>
    </recommendedName>
</protein>
<gene>
    <name evidence="1" type="ORF">L0U89_19080</name>
</gene>
<dbReference type="EMBL" id="JAKEVZ010000022">
    <property type="protein sequence ID" value="MCF1753172.1"/>
    <property type="molecule type" value="Genomic_DNA"/>
</dbReference>
<dbReference type="RefSeq" id="WP_234862984.1">
    <property type="nucleotide sequence ID" value="NZ_JAKEVZ010000022.1"/>
</dbReference>
<proteinExistence type="predicted"/>
<sequence length="139" mass="15775">MKKESLVITEEFLSDCLSKYPNTGKNSHVGHLGILMAQEFFKRKYPGCEFKVNISGIDLQVILVNGEEKAFEVKSTTDPGIAWSKFKVSSMRSHDALINGMPLMRITKIGKTEMDIYFLTHGDDFDLIPEPRFSIKSRN</sequence>
<dbReference type="Proteomes" id="UP001201449">
    <property type="component" value="Unassembled WGS sequence"/>
</dbReference>
<accession>A0ABS9BZJ2</accession>
<comment type="caution">
    <text evidence="1">The sequence shown here is derived from an EMBL/GenBank/DDBJ whole genome shotgun (WGS) entry which is preliminary data.</text>
</comment>
<organism evidence="1 2">
    <name type="scientific">Mariniradius sediminis</name>
    <dbReference type="NCBI Taxonomy" id="2909237"/>
    <lineage>
        <taxon>Bacteria</taxon>
        <taxon>Pseudomonadati</taxon>
        <taxon>Bacteroidota</taxon>
        <taxon>Cytophagia</taxon>
        <taxon>Cytophagales</taxon>
        <taxon>Cyclobacteriaceae</taxon>
        <taxon>Mariniradius</taxon>
    </lineage>
</organism>
<name>A0ABS9BZJ2_9BACT</name>
<evidence type="ECO:0000313" key="2">
    <source>
        <dbReference type="Proteomes" id="UP001201449"/>
    </source>
</evidence>
<keyword evidence="2" id="KW-1185">Reference proteome</keyword>